<dbReference type="EMBL" id="BKCP01008515">
    <property type="protein sequence ID" value="GER49406.1"/>
    <property type="molecule type" value="Genomic_DNA"/>
</dbReference>
<organism evidence="1 2">
    <name type="scientific">Striga asiatica</name>
    <name type="common">Asiatic witchweed</name>
    <name type="synonym">Buchnera asiatica</name>
    <dbReference type="NCBI Taxonomy" id="4170"/>
    <lineage>
        <taxon>Eukaryota</taxon>
        <taxon>Viridiplantae</taxon>
        <taxon>Streptophyta</taxon>
        <taxon>Embryophyta</taxon>
        <taxon>Tracheophyta</taxon>
        <taxon>Spermatophyta</taxon>
        <taxon>Magnoliopsida</taxon>
        <taxon>eudicotyledons</taxon>
        <taxon>Gunneridae</taxon>
        <taxon>Pentapetalae</taxon>
        <taxon>asterids</taxon>
        <taxon>lamiids</taxon>
        <taxon>Lamiales</taxon>
        <taxon>Orobanchaceae</taxon>
        <taxon>Buchnereae</taxon>
        <taxon>Striga</taxon>
    </lineage>
</organism>
<proteinExistence type="predicted"/>
<evidence type="ECO:0000313" key="1">
    <source>
        <dbReference type="EMBL" id="GER49406.1"/>
    </source>
</evidence>
<accession>A0A5A7QWS6</accession>
<evidence type="ECO:0000313" key="2">
    <source>
        <dbReference type="Proteomes" id="UP000325081"/>
    </source>
</evidence>
<name>A0A5A7QWS6_STRAF</name>
<comment type="caution">
    <text evidence="1">The sequence shown here is derived from an EMBL/GenBank/DDBJ whole genome shotgun (WGS) entry which is preliminary data.</text>
</comment>
<dbReference type="AlphaFoldDB" id="A0A5A7QWS6"/>
<sequence>MLKVSFEAVDGCCECVKANGVFGGSGPTNIRLQDAVTKSFTAVSIGTSEVEKGKERRRWRQGGDGKYGEKEMMLGEKVHTGYLVNVGLDPYRLFGLSSIHYNGLHTN</sequence>
<reference evidence="2" key="1">
    <citation type="journal article" date="2019" name="Curr. Biol.">
        <title>Genome Sequence of Striga asiatica Provides Insight into the Evolution of Plant Parasitism.</title>
        <authorList>
            <person name="Yoshida S."/>
            <person name="Kim S."/>
            <person name="Wafula E.K."/>
            <person name="Tanskanen J."/>
            <person name="Kim Y.M."/>
            <person name="Honaas L."/>
            <person name="Yang Z."/>
            <person name="Spallek T."/>
            <person name="Conn C.E."/>
            <person name="Ichihashi Y."/>
            <person name="Cheong K."/>
            <person name="Cui S."/>
            <person name="Der J.P."/>
            <person name="Gundlach H."/>
            <person name="Jiao Y."/>
            <person name="Hori C."/>
            <person name="Ishida J.K."/>
            <person name="Kasahara H."/>
            <person name="Kiba T."/>
            <person name="Kim M.S."/>
            <person name="Koo N."/>
            <person name="Laohavisit A."/>
            <person name="Lee Y.H."/>
            <person name="Lumba S."/>
            <person name="McCourt P."/>
            <person name="Mortimer J.C."/>
            <person name="Mutuku J.M."/>
            <person name="Nomura T."/>
            <person name="Sasaki-Sekimoto Y."/>
            <person name="Seto Y."/>
            <person name="Wang Y."/>
            <person name="Wakatake T."/>
            <person name="Sakakibara H."/>
            <person name="Demura T."/>
            <person name="Yamaguchi S."/>
            <person name="Yoneyama K."/>
            <person name="Manabe R.I."/>
            <person name="Nelson D.C."/>
            <person name="Schulman A.H."/>
            <person name="Timko M.P."/>
            <person name="dePamphilis C.W."/>
            <person name="Choi D."/>
            <person name="Shirasu K."/>
        </authorList>
    </citation>
    <scope>NUCLEOTIDE SEQUENCE [LARGE SCALE GENOMIC DNA]</scope>
    <source>
        <strain evidence="2">cv. UVA1</strain>
    </source>
</reference>
<keyword evidence="2" id="KW-1185">Reference proteome</keyword>
<gene>
    <name evidence="1" type="ORF">STAS_26636</name>
</gene>
<dbReference type="Proteomes" id="UP000325081">
    <property type="component" value="Unassembled WGS sequence"/>
</dbReference>
<protein>
    <submittedName>
        <fullName evidence="1">Arabidopsis phospholipase-like protein</fullName>
    </submittedName>
</protein>